<dbReference type="Pfam" id="PF00194">
    <property type="entry name" value="Carb_anhydrase"/>
    <property type="match status" value="1"/>
</dbReference>
<dbReference type="Gene3D" id="3.10.200.10">
    <property type="entry name" value="Alpha carbonic anhydrase"/>
    <property type="match status" value="1"/>
</dbReference>
<dbReference type="InterPro" id="IPR036398">
    <property type="entry name" value="CA_dom_sf"/>
</dbReference>
<organism evidence="8 9">
    <name type="scientific">Pseudomonas tehranensis</name>
    <dbReference type="NCBI Taxonomy" id="2745502"/>
    <lineage>
        <taxon>Bacteria</taxon>
        <taxon>Pseudomonadati</taxon>
        <taxon>Pseudomonadota</taxon>
        <taxon>Gammaproteobacteria</taxon>
        <taxon>Pseudomonadales</taxon>
        <taxon>Pseudomonadaceae</taxon>
        <taxon>Pseudomonas</taxon>
    </lineage>
</organism>
<evidence type="ECO:0000256" key="1">
    <source>
        <dbReference type="ARBA" id="ARBA00010718"/>
    </source>
</evidence>
<evidence type="ECO:0000313" key="8">
    <source>
        <dbReference type="EMBL" id="MBC3345635.1"/>
    </source>
</evidence>
<feature type="domain" description="Alpha-carbonic anhydrase" evidence="7">
    <location>
        <begin position="23"/>
        <end position="245"/>
    </location>
</feature>
<dbReference type="InterPro" id="IPR001148">
    <property type="entry name" value="CA_dom"/>
</dbReference>
<evidence type="ECO:0000256" key="3">
    <source>
        <dbReference type="ARBA" id="ARBA00022723"/>
    </source>
</evidence>
<dbReference type="InterPro" id="IPR023561">
    <property type="entry name" value="Carbonic_anhydrase_a-class"/>
</dbReference>
<dbReference type="EC" id="4.2.1.1" evidence="2"/>
<dbReference type="PANTHER" id="PTHR18952">
    <property type="entry name" value="CARBONIC ANHYDRASE"/>
    <property type="match status" value="1"/>
</dbReference>
<keyword evidence="9" id="KW-1185">Reference proteome</keyword>
<keyword evidence="5" id="KW-0456">Lyase</keyword>
<dbReference type="EMBL" id="JABWQV010000006">
    <property type="protein sequence ID" value="MBC3345635.1"/>
    <property type="molecule type" value="Genomic_DNA"/>
</dbReference>
<protein>
    <recommendedName>
        <fullName evidence="2">carbonic anhydrase</fullName>
        <ecNumber evidence="2">4.2.1.1</ecNumber>
    </recommendedName>
</protein>
<keyword evidence="4" id="KW-0862">Zinc</keyword>
<dbReference type="CDD" id="cd03124">
    <property type="entry name" value="alpha_CA_prokaryotic_like"/>
    <property type="match status" value="1"/>
</dbReference>
<name>A0ABR6ULY7_9PSED</name>
<dbReference type="PROSITE" id="PS51144">
    <property type="entry name" value="ALPHA_CA_2"/>
    <property type="match status" value="1"/>
</dbReference>
<dbReference type="SMART" id="SM01057">
    <property type="entry name" value="Carb_anhydrase"/>
    <property type="match status" value="1"/>
</dbReference>
<proteinExistence type="inferred from homology"/>
<evidence type="ECO:0000256" key="5">
    <source>
        <dbReference type="ARBA" id="ARBA00023239"/>
    </source>
</evidence>
<reference evidence="8 9" key="1">
    <citation type="journal article" date="2020" name="Microorganisms">
        <title>Reliable Identification of Environmental Pseudomonas Isolates Using the rpoD Gene.</title>
        <authorList>
            <consortium name="The Broad Institute Genome Sequencing Platform"/>
            <person name="Girard L."/>
            <person name="Lood C."/>
            <person name="Rokni-Zadeh H."/>
            <person name="van Noort V."/>
            <person name="Lavigne R."/>
            <person name="De Mot R."/>
        </authorList>
    </citation>
    <scope>NUCLEOTIDE SEQUENCE [LARGE SCALE GENOMIC DNA]</scope>
    <source>
        <strain evidence="8 9">SWRI196</strain>
    </source>
</reference>
<comment type="caution">
    <text evidence="8">The sequence shown here is derived from an EMBL/GenBank/DDBJ whole genome shotgun (WGS) entry which is preliminary data.</text>
</comment>
<dbReference type="RefSeq" id="WP_186653895.1">
    <property type="nucleotide sequence ID" value="NZ_JABWQV010000006.1"/>
</dbReference>
<dbReference type="PANTHER" id="PTHR18952:SF265">
    <property type="entry name" value="CARBONIC ANHYDRASE"/>
    <property type="match status" value="1"/>
</dbReference>
<evidence type="ECO:0000256" key="2">
    <source>
        <dbReference type="ARBA" id="ARBA00012925"/>
    </source>
</evidence>
<gene>
    <name evidence="8" type="ORF">HU811_03185</name>
</gene>
<dbReference type="Proteomes" id="UP000617171">
    <property type="component" value="Unassembled WGS sequence"/>
</dbReference>
<keyword evidence="3" id="KW-0479">Metal-binding</keyword>
<evidence type="ECO:0000313" key="9">
    <source>
        <dbReference type="Proteomes" id="UP000617171"/>
    </source>
</evidence>
<comment type="similarity">
    <text evidence="1">Belongs to the alpha-carbonic anhydrase family.</text>
</comment>
<accession>A0ABR6ULY7</accession>
<evidence type="ECO:0000256" key="4">
    <source>
        <dbReference type="ARBA" id="ARBA00022833"/>
    </source>
</evidence>
<comment type="catalytic activity">
    <reaction evidence="6">
        <text>hydrogencarbonate + H(+) = CO2 + H2O</text>
        <dbReference type="Rhea" id="RHEA:10748"/>
        <dbReference type="ChEBI" id="CHEBI:15377"/>
        <dbReference type="ChEBI" id="CHEBI:15378"/>
        <dbReference type="ChEBI" id="CHEBI:16526"/>
        <dbReference type="ChEBI" id="CHEBI:17544"/>
        <dbReference type="EC" id="4.2.1.1"/>
    </reaction>
</comment>
<dbReference type="InterPro" id="IPR041891">
    <property type="entry name" value="Alpha_CA_prokaryot-like"/>
</dbReference>
<evidence type="ECO:0000256" key="6">
    <source>
        <dbReference type="ARBA" id="ARBA00048348"/>
    </source>
</evidence>
<sequence length="246" mass="27640">MSRKIDTFIFLATLGAYESCFSASWTYDGSHGPEHWGNLTPEYATCMTSYQQSPINIESGLAQRVPLPKLDMYYIADHVEIINNEHTIQVNVAPGSKLYVGGEEADLKQFHFHSPSEEQIDGVAYPLDAHFVHVTRDGRISVTAVLFKEGHENFGVTQIFNAFPTAGQVNKVAYYNLHSLFPQGREYYKYTGSLTTPPCSDGVTWRIMTEPVEISKEQIQAFKTHYKMNARPLQPLNNRIVEVGGG</sequence>
<evidence type="ECO:0000259" key="7">
    <source>
        <dbReference type="PROSITE" id="PS51144"/>
    </source>
</evidence>
<dbReference type="SUPFAM" id="SSF51069">
    <property type="entry name" value="Carbonic anhydrase"/>
    <property type="match status" value="1"/>
</dbReference>